<gene>
    <name evidence="5" type="primary">glxR_13</name>
    <name evidence="5" type="ORF">GALL_475690</name>
</gene>
<dbReference type="GO" id="GO:0008679">
    <property type="term" value="F:2-hydroxy-3-oxopropionate reductase activity"/>
    <property type="evidence" value="ECO:0007669"/>
    <property type="project" value="UniProtKB-EC"/>
</dbReference>
<comment type="caution">
    <text evidence="5">The sequence shown here is derived from an EMBL/GenBank/DDBJ whole genome shotgun (WGS) entry which is preliminary data.</text>
</comment>
<dbReference type="InterPro" id="IPR029154">
    <property type="entry name" value="HIBADH-like_NADP-bd"/>
</dbReference>
<dbReference type="PIRSF" id="PIRSF000103">
    <property type="entry name" value="HIBADH"/>
    <property type="match status" value="1"/>
</dbReference>
<dbReference type="GO" id="GO:0050661">
    <property type="term" value="F:NADP binding"/>
    <property type="evidence" value="ECO:0007669"/>
    <property type="project" value="InterPro"/>
</dbReference>
<accession>A0A1J5PSV7</accession>
<dbReference type="AlphaFoldDB" id="A0A1J5PSV7"/>
<sequence length="297" mass="30544">MAEVAMLGTGRMGSAMARRIVLAGHQLVIWNRSRPSADELASDVGSLLARVADTAAEAAAGAQFIISSLANGDATQAVLLDPTFLASLRPDSIVCDMGTSGISSALAVSNKFEEVGHLFVDAPVSGSVATADAGQLFVMASGDESAVSALKPILMTFSKQVTYLGVAGNGQAMKLAVNLVVHSVNAALSEAFVFASQAGISPEDAYGVFEDSVVGSAFIRYKRQAFLTDQAPVAMTLDLVKKDLGLISSSAAQLDLNLSVTNAVASLVDESCDAGFGSRDMADLSKFLSQALPSVSS</sequence>
<feature type="domain" description="3-hydroxyisobutyrate dehydrogenase-like NAD-binding" evidence="4">
    <location>
        <begin position="168"/>
        <end position="287"/>
    </location>
</feature>
<dbReference type="GO" id="GO:0051287">
    <property type="term" value="F:NAD binding"/>
    <property type="evidence" value="ECO:0007669"/>
    <property type="project" value="InterPro"/>
</dbReference>
<dbReference type="SUPFAM" id="SSF51735">
    <property type="entry name" value="NAD(P)-binding Rossmann-fold domains"/>
    <property type="match status" value="1"/>
</dbReference>
<dbReference type="Gene3D" id="3.40.50.720">
    <property type="entry name" value="NAD(P)-binding Rossmann-like Domain"/>
    <property type="match status" value="1"/>
</dbReference>
<evidence type="ECO:0000259" key="4">
    <source>
        <dbReference type="Pfam" id="PF14833"/>
    </source>
</evidence>
<organism evidence="5">
    <name type="scientific">mine drainage metagenome</name>
    <dbReference type="NCBI Taxonomy" id="410659"/>
    <lineage>
        <taxon>unclassified sequences</taxon>
        <taxon>metagenomes</taxon>
        <taxon>ecological metagenomes</taxon>
    </lineage>
</organism>
<evidence type="ECO:0000259" key="3">
    <source>
        <dbReference type="Pfam" id="PF03446"/>
    </source>
</evidence>
<protein>
    <submittedName>
        <fullName evidence="5">2-hydroxy-3-oxopropionate reductase</fullName>
        <ecNumber evidence="5">1.1.1.60</ecNumber>
    </submittedName>
</protein>
<dbReference type="Pfam" id="PF14833">
    <property type="entry name" value="NAD_binding_11"/>
    <property type="match status" value="1"/>
</dbReference>
<dbReference type="InterPro" id="IPR008927">
    <property type="entry name" value="6-PGluconate_DH-like_C_sf"/>
</dbReference>
<dbReference type="Gene3D" id="1.10.1040.10">
    <property type="entry name" value="N-(1-d-carboxylethyl)-l-norvaline Dehydrogenase, domain 2"/>
    <property type="match status" value="1"/>
</dbReference>
<evidence type="ECO:0000256" key="2">
    <source>
        <dbReference type="ARBA" id="ARBA00023027"/>
    </source>
</evidence>
<dbReference type="InterPro" id="IPR015815">
    <property type="entry name" value="HIBADH-related"/>
</dbReference>
<evidence type="ECO:0000256" key="1">
    <source>
        <dbReference type="ARBA" id="ARBA00023002"/>
    </source>
</evidence>
<dbReference type="PANTHER" id="PTHR43060:SF14">
    <property type="entry name" value="DEHYDROGENASE-LIKE PROTEIN"/>
    <property type="match status" value="1"/>
</dbReference>
<dbReference type="PANTHER" id="PTHR43060">
    <property type="entry name" value="3-HYDROXYISOBUTYRATE DEHYDROGENASE-LIKE 1, MITOCHONDRIAL-RELATED"/>
    <property type="match status" value="1"/>
</dbReference>
<name>A0A1J5PSV7_9ZZZZ</name>
<proteinExistence type="predicted"/>
<dbReference type="EC" id="1.1.1.60" evidence="5"/>
<feature type="domain" description="6-phosphogluconate dehydrogenase NADP-binding" evidence="3">
    <location>
        <begin position="4"/>
        <end position="165"/>
    </location>
</feature>
<keyword evidence="2" id="KW-0520">NAD</keyword>
<dbReference type="EMBL" id="MLJW01004013">
    <property type="protein sequence ID" value="OIQ70815.1"/>
    <property type="molecule type" value="Genomic_DNA"/>
</dbReference>
<dbReference type="Pfam" id="PF03446">
    <property type="entry name" value="NAD_binding_2"/>
    <property type="match status" value="1"/>
</dbReference>
<dbReference type="InterPro" id="IPR006115">
    <property type="entry name" value="6PGDH_NADP-bd"/>
</dbReference>
<evidence type="ECO:0000313" key="5">
    <source>
        <dbReference type="EMBL" id="OIQ70815.1"/>
    </source>
</evidence>
<dbReference type="InterPro" id="IPR013328">
    <property type="entry name" value="6PGD_dom2"/>
</dbReference>
<keyword evidence="1 5" id="KW-0560">Oxidoreductase</keyword>
<dbReference type="InterPro" id="IPR036291">
    <property type="entry name" value="NAD(P)-bd_dom_sf"/>
</dbReference>
<reference evidence="5" key="1">
    <citation type="submission" date="2016-10" db="EMBL/GenBank/DDBJ databases">
        <title>Sequence of Gallionella enrichment culture.</title>
        <authorList>
            <person name="Poehlein A."/>
            <person name="Muehling M."/>
            <person name="Daniel R."/>
        </authorList>
    </citation>
    <scope>NUCLEOTIDE SEQUENCE</scope>
</reference>
<dbReference type="SUPFAM" id="SSF48179">
    <property type="entry name" value="6-phosphogluconate dehydrogenase C-terminal domain-like"/>
    <property type="match status" value="1"/>
</dbReference>